<protein>
    <recommendedName>
        <fullName evidence="3">non-specific serine/threonine protein kinase</fullName>
        <ecNumber evidence="3">2.7.11.1</ecNumber>
    </recommendedName>
</protein>
<keyword evidence="6" id="KW-0433">Leucine-rich repeat</keyword>
<dbReference type="InterPro" id="IPR003591">
    <property type="entry name" value="Leu-rich_rpt_typical-subtyp"/>
</dbReference>
<dbReference type="InterPro" id="IPR001611">
    <property type="entry name" value="Leu-rich_rpt"/>
</dbReference>
<dbReference type="GO" id="GO:0004674">
    <property type="term" value="F:protein serine/threonine kinase activity"/>
    <property type="evidence" value="ECO:0007669"/>
    <property type="project" value="UniProtKB-KW"/>
</dbReference>
<evidence type="ECO:0000256" key="13">
    <source>
        <dbReference type="ARBA" id="ARBA00022840"/>
    </source>
</evidence>
<dbReference type="FunFam" id="1.10.510.10:FF:000479">
    <property type="entry name" value="Leucine-rich repeat receptor-like protein kinase"/>
    <property type="match status" value="1"/>
</dbReference>
<comment type="subcellular location">
    <subcellularLocation>
        <location evidence="1">Cell membrane</location>
        <topology evidence="1">Single-pass membrane protein</topology>
    </subcellularLocation>
    <subcellularLocation>
        <location evidence="2">Membrane</location>
        <topology evidence="2">Single-pass type I membrane protein</topology>
    </subcellularLocation>
</comment>
<evidence type="ECO:0000259" key="21">
    <source>
        <dbReference type="PROSITE" id="PS50011"/>
    </source>
</evidence>
<evidence type="ECO:0000256" key="12">
    <source>
        <dbReference type="ARBA" id="ARBA00022777"/>
    </source>
</evidence>
<dbReference type="SUPFAM" id="SSF52058">
    <property type="entry name" value="L domain-like"/>
    <property type="match status" value="2"/>
</dbReference>
<dbReference type="GO" id="GO:0005524">
    <property type="term" value="F:ATP binding"/>
    <property type="evidence" value="ECO:0007669"/>
    <property type="project" value="UniProtKB-UniRule"/>
</dbReference>
<dbReference type="Gene3D" id="1.10.510.10">
    <property type="entry name" value="Transferase(Phosphotransferase) domain 1"/>
    <property type="match status" value="1"/>
</dbReference>
<evidence type="ECO:0000256" key="8">
    <source>
        <dbReference type="ARBA" id="ARBA00022692"/>
    </source>
</evidence>
<accession>A0A3B6KAT4</accession>
<dbReference type="PANTHER" id="PTHR48005:SF90">
    <property type="entry name" value="OS02G0553000 PROTEIN"/>
    <property type="match status" value="1"/>
</dbReference>
<evidence type="ECO:0000256" key="16">
    <source>
        <dbReference type="ARBA" id="ARBA00023170"/>
    </source>
</evidence>
<name>A0A3B6KAT4_WHEAT</name>
<dbReference type="FunFam" id="3.80.10.10:FF:000177">
    <property type="entry name" value="Leucine-rich repeat receptor-like serine/threonine-protein kinase At1g17230"/>
    <property type="match status" value="1"/>
</dbReference>
<keyword evidence="13 20" id="KW-0067">ATP-binding</keyword>
<dbReference type="Pfam" id="PF23598">
    <property type="entry name" value="LRR_14"/>
    <property type="match status" value="1"/>
</dbReference>
<dbReference type="GO" id="GO:0009755">
    <property type="term" value="P:hormone-mediated signaling pathway"/>
    <property type="evidence" value="ECO:0000318"/>
    <property type="project" value="GO_Central"/>
</dbReference>
<dbReference type="SMART" id="SM00369">
    <property type="entry name" value="LRR_TYP"/>
    <property type="match status" value="6"/>
</dbReference>
<dbReference type="FunFam" id="3.80.10.10:FF:000041">
    <property type="entry name" value="LRR receptor-like serine/threonine-protein kinase ERECTA"/>
    <property type="match status" value="1"/>
</dbReference>
<dbReference type="Gene3D" id="3.30.200.20">
    <property type="entry name" value="Phosphorylase Kinase, domain 1"/>
    <property type="match status" value="1"/>
</dbReference>
<dbReference type="OMA" id="SHTEYAE"/>
<dbReference type="PROSITE" id="PS00107">
    <property type="entry name" value="PROTEIN_KINASE_ATP"/>
    <property type="match status" value="1"/>
</dbReference>
<keyword evidence="11 20" id="KW-0547">Nucleotide-binding</keyword>
<dbReference type="InterPro" id="IPR051420">
    <property type="entry name" value="Ser_Thr_Kinases_DiverseReg"/>
</dbReference>
<dbReference type="EnsemblPlants" id="TraesCS5A02G066200.1">
    <property type="protein sequence ID" value="TraesCS5A02G066200.1"/>
    <property type="gene ID" value="TraesCS5A02G066200"/>
</dbReference>
<dbReference type="Gramene" id="TraesCS5A02G066200.1">
    <property type="protein sequence ID" value="TraesCS5A02G066200.1"/>
    <property type="gene ID" value="TraesCS5A02G066200"/>
</dbReference>
<evidence type="ECO:0000256" key="11">
    <source>
        <dbReference type="ARBA" id="ARBA00022741"/>
    </source>
</evidence>
<dbReference type="InterPro" id="IPR017441">
    <property type="entry name" value="Protein_kinase_ATP_BS"/>
</dbReference>
<dbReference type="Gene3D" id="3.80.10.10">
    <property type="entry name" value="Ribonuclease Inhibitor"/>
    <property type="match status" value="2"/>
</dbReference>
<dbReference type="InterPro" id="IPR055414">
    <property type="entry name" value="LRR_R13L4/SHOC2-like"/>
</dbReference>
<dbReference type="EC" id="2.7.11.1" evidence="3"/>
<evidence type="ECO:0000256" key="15">
    <source>
        <dbReference type="ARBA" id="ARBA00023136"/>
    </source>
</evidence>
<reference evidence="22" key="2">
    <citation type="submission" date="2018-10" db="UniProtKB">
        <authorList>
            <consortium name="EnsemblPlants"/>
        </authorList>
    </citation>
    <scope>IDENTIFICATION</scope>
</reference>
<dbReference type="InterPro" id="IPR011009">
    <property type="entry name" value="Kinase-like_dom_sf"/>
</dbReference>
<dbReference type="SMR" id="A0A3B6KAT4"/>
<feature type="domain" description="Protein kinase" evidence="21">
    <location>
        <begin position="486"/>
        <end position="761"/>
    </location>
</feature>
<keyword evidence="10" id="KW-0677">Repeat</keyword>
<proteinExistence type="predicted"/>
<keyword evidence="7" id="KW-0808">Transferase</keyword>
<keyword evidence="12" id="KW-0418">Kinase</keyword>
<keyword evidence="4" id="KW-0723">Serine/threonine-protein kinase</keyword>
<organism evidence="22">
    <name type="scientific">Triticum aestivum</name>
    <name type="common">Wheat</name>
    <dbReference type="NCBI Taxonomy" id="4565"/>
    <lineage>
        <taxon>Eukaryota</taxon>
        <taxon>Viridiplantae</taxon>
        <taxon>Streptophyta</taxon>
        <taxon>Embryophyta</taxon>
        <taxon>Tracheophyta</taxon>
        <taxon>Spermatophyta</taxon>
        <taxon>Magnoliopsida</taxon>
        <taxon>Liliopsida</taxon>
        <taxon>Poales</taxon>
        <taxon>Poaceae</taxon>
        <taxon>BOP clade</taxon>
        <taxon>Pooideae</taxon>
        <taxon>Triticodae</taxon>
        <taxon>Triticeae</taxon>
        <taxon>Triticinae</taxon>
        <taxon>Triticum</taxon>
    </lineage>
</organism>
<dbReference type="PROSITE" id="PS00109">
    <property type="entry name" value="PROTEIN_KINASE_TYR"/>
    <property type="match status" value="1"/>
</dbReference>
<keyword evidence="23" id="KW-1185">Reference proteome</keyword>
<keyword evidence="14" id="KW-1133">Transmembrane helix</keyword>
<evidence type="ECO:0000256" key="4">
    <source>
        <dbReference type="ARBA" id="ARBA00022527"/>
    </source>
</evidence>
<reference evidence="22" key="1">
    <citation type="submission" date="2018-08" db="EMBL/GenBank/DDBJ databases">
        <authorList>
            <person name="Rossello M."/>
        </authorList>
    </citation>
    <scope>NUCLEOTIDE SEQUENCE [LARGE SCALE GENOMIC DNA]</scope>
    <source>
        <strain evidence="22">cv. Chinese Spring</strain>
    </source>
</reference>
<evidence type="ECO:0000256" key="14">
    <source>
        <dbReference type="ARBA" id="ARBA00022989"/>
    </source>
</evidence>
<evidence type="ECO:0000256" key="6">
    <source>
        <dbReference type="ARBA" id="ARBA00022614"/>
    </source>
</evidence>
<keyword evidence="16" id="KW-0675">Receptor</keyword>
<comment type="catalytic activity">
    <reaction evidence="18">
        <text>L-threonyl-[protein] + ATP = O-phospho-L-threonyl-[protein] + ADP + H(+)</text>
        <dbReference type="Rhea" id="RHEA:46608"/>
        <dbReference type="Rhea" id="RHEA-COMP:11060"/>
        <dbReference type="Rhea" id="RHEA-COMP:11605"/>
        <dbReference type="ChEBI" id="CHEBI:15378"/>
        <dbReference type="ChEBI" id="CHEBI:30013"/>
        <dbReference type="ChEBI" id="CHEBI:30616"/>
        <dbReference type="ChEBI" id="CHEBI:61977"/>
        <dbReference type="ChEBI" id="CHEBI:456216"/>
        <dbReference type="EC" id="2.7.11.1"/>
    </reaction>
</comment>
<dbReference type="SUPFAM" id="SSF56112">
    <property type="entry name" value="Protein kinase-like (PK-like)"/>
    <property type="match status" value="1"/>
</dbReference>
<evidence type="ECO:0000313" key="22">
    <source>
        <dbReference type="EnsemblPlants" id="TraesCS5A02G066200.1"/>
    </source>
</evidence>
<evidence type="ECO:0000256" key="17">
    <source>
        <dbReference type="ARBA" id="ARBA00023180"/>
    </source>
</evidence>
<dbReference type="InterPro" id="IPR008266">
    <property type="entry name" value="Tyr_kinase_AS"/>
</dbReference>
<evidence type="ECO:0000256" key="20">
    <source>
        <dbReference type="PROSITE-ProRule" id="PRU10141"/>
    </source>
</evidence>
<keyword evidence="9" id="KW-0732">Signal</keyword>
<keyword evidence="5" id="KW-0597">Phosphoprotein</keyword>
<dbReference type="FunFam" id="3.30.200.20:FF:000309">
    <property type="entry name" value="Leucine-rich repeat receptor protein kinase MSP1"/>
    <property type="match status" value="1"/>
</dbReference>
<dbReference type="STRING" id="4565.A0A3B6KAT4"/>
<dbReference type="Pfam" id="PF00069">
    <property type="entry name" value="Pkinase"/>
    <property type="match status" value="1"/>
</dbReference>
<evidence type="ECO:0000256" key="5">
    <source>
        <dbReference type="ARBA" id="ARBA00022553"/>
    </source>
</evidence>
<comment type="catalytic activity">
    <reaction evidence="19">
        <text>L-seryl-[protein] + ATP = O-phospho-L-seryl-[protein] + ADP + H(+)</text>
        <dbReference type="Rhea" id="RHEA:17989"/>
        <dbReference type="Rhea" id="RHEA-COMP:9863"/>
        <dbReference type="Rhea" id="RHEA-COMP:11604"/>
        <dbReference type="ChEBI" id="CHEBI:15378"/>
        <dbReference type="ChEBI" id="CHEBI:29999"/>
        <dbReference type="ChEBI" id="CHEBI:30616"/>
        <dbReference type="ChEBI" id="CHEBI:83421"/>
        <dbReference type="ChEBI" id="CHEBI:456216"/>
        <dbReference type="EC" id="2.7.11.1"/>
    </reaction>
</comment>
<dbReference type="SMART" id="SM00365">
    <property type="entry name" value="LRR_SD22"/>
    <property type="match status" value="4"/>
</dbReference>
<dbReference type="PANTHER" id="PTHR48005">
    <property type="entry name" value="LEUCINE RICH REPEAT KINASE 2"/>
    <property type="match status" value="1"/>
</dbReference>
<dbReference type="PROSITE" id="PS50011">
    <property type="entry name" value="PROTEIN_KINASE_DOM"/>
    <property type="match status" value="1"/>
</dbReference>
<keyword evidence="15" id="KW-0472">Membrane</keyword>
<evidence type="ECO:0000256" key="9">
    <source>
        <dbReference type="ARBA" id="ARBA00022729"/>
    </source>
</evidence>
<evidence type="ECO:0000256" key="19">
    <source>
        <dbReference type="ARBA" id="ARBA00048679"/>
    </source>
</evidence>
<dbReference type="InterPro" id="IPR000719">
    <property type="entry name" value="Prot_kinase_dom"/>
</dbReference>
<dbReference type="Proteomes" id="UP000019116">
    <property type="component" value="Chromosome 5A"/>
</dbReference>
<dbReference type="Gramene" id="TraesCS5A03G0170300.1">
    <property type="protein sequence ID" value="TraesCS5A03G0170300.1.CDS"/>
    <property type="gene ID" value="TraesCS5A03G0170300"/>
</dbReference>
<keyword evidence="8" id="KW-0812">Transmembrane</keyword>
<dbReference type="PRINTS" id="PR00019">
    <property type="entry name" value="LEURICHRPT"/>
</dbReference>
<sequence>MINLEILFLGENALTGSLPNNLCNLTKLTILELFSNQLSGHIPREIGRMMNLEILSLSYNTLTGPIPNSIRNLTKVTVIDLMFNQLSGHIPPEIGRLTRLARFQASINNLSGDLPSGICGRGQLQYFTVSGNNLVGPFPTSLLSCRSLVRVRLEGNQLEGDISEMGVHPNLVYIGISSNRPFGQLSDGWGECCNLTTLRASNKNITGFIPQSIGQLSRLQILDVSSNKLEGQIPPEIDGLSALFNLSLGNNLLQGGIPQEIGTIKELEYLDLSSNNLSGSIHGSIEHCSKLRTLKLSHNHLNGSIPIELGMLVNLQDLFDLSDNSFEGKIPSQLGSLSMLENLNLSNNALNGSIPSSFQSLISLLSMDVSYNKLEGPVPRSVFFEDAPTEWFLHNNQLCGVVKGLPSCEITQSHGQHKNYKVVLLAIIPDPITLVLITTVVTLLRYKRKKYSAESGNDLEQTKLFTIWNFDGQDLYKKIVDSTENFGDSHCIGTGGSGSVYRAELPSGEIFAVKKIHLMEDDESFDHEIDALIHIRHRNIVKLFGYCSTPQGRFLVYEYMDRGSLAESLKNKESIAELDWIRRLNIINDVSHALSYMHHDCFAPIVHRDISSSNILLDLEFRACISDFGIAKILSADDSNCTRLAGTKGYLAPELAYSTRVTEKCDIYSFGVLTLELFMGHHPGDFLSSMPDKSTSLKDLLDIRIPLPAAEVRSKVFKVIAFAVRCIEPNPSRCPTMQQAIKVFTAAGGPDNHVDHLHTGIVIPACWS</sequence>
<dbReference type="PROSITE" id="PS51450">
    <property type="entry name" value="LRR"/>
    <property type="match status" value="1"/>
</dbReference>
<feature type="binding site" evidence="20">
    <location>
        <position position="515"/>
    </location>
    <ligand>
        <name>ATP</name>
        <dbReference type="ChEBI" id="CHEBI:30616"/>
    </ligand>
</feature>
<evidence type="ECO:0000256" key="3">
    <source>
        <dbReference type="ARBA" id="ARBA00012513"/>
    </source>
</evidence>
<evidence type="ECO:0000256" key="2">
    <source>
        <dbReference type="ARBA" id="ARBA00004479"/>
    </source>
</evidence>
<dbReference type="GO" id="GO:0038023">
    <property type="term" value="F:signaling receptor activity"/>
    <property type="evidence" value="ECO:0000318"/>
    <property type="project" value="GO_Central"/>
</dbReference>
<dbReference type="OrthoDB" id="676979at2759"/>
<evidence type="ECO:0000256" key="1">
    <source>
        <dbReference type="ARBA" id="ARBA00004162"/>
    </source>
</evidence>
<evidence type="ECO:0000313" key="23">
    <source>
        <dbReference type="Proteomes" id="UP000019116"/>
    </source>
</evidence>
<keyword evidence="17" id="KW-0325">Glycoprotein</keyword>
<evidence type="ECO:0000256" key="10">
    <source>
        <dbReference type="ARBA" id="ARBA00022737"/>
    </source>
</evidence>
<dbReference type="GO" id="GO:0005886">
    <property type="term" value="C:plasma membrane"/>
    <property type="evidence" value="ECO:0000318"/>
    <property type="project" value="GO_Central"/>
</dbReference>
<evidence type="ECO:0000256" key="7">
    <source>
        <dbReference type="ARBA" id="ARBA00022679"/>
    </source>
</evidence>
<evidence type="ECO:0000256" key="18">
    <source>
        <dbReference type="ARBA" id="ARBA00047899"/>
    </source>
</evidence>
<dbReference type="InterPro" id="IPR032675">
    <property type="entry name" value="LRR_dom_sf"/>
</dbReference>
<dbReference type="Pfam" id="PF00560">
    <property type="entry name" value="LRR_1"/>
    <property type="match status" value="4"/>
</dbReference>
<dbReference type="AlphaFoldDB" id="A0A3B6KAT4"/>